<gene>
    <name evidence="2" type="ORF">L5G33_12100</name>
</gene>
<protein>
    <submittedName>
        <fullName evidence="2">DUF1990 domain-containing protein</fullName>
    </submittedName>
</protein>
<evidence type="ECO:0000313" key="2">
    <source>
        <dbReference type="EMBL" id="MCF8589202.1"/>
    </source>
</evidence>
<organism evidence="2 3">
    <name type="scientific">Gordonia liuliyuniae</name>
    <dbReference type="NCBI Taxonomy" id="2911517"/>
    <lineage>
        <taxon>Bacteria</taxon>
        <taxon>Bacillati</taxon>
        <taxon>Actinomycetota</taxon>
        <taxon>Actinomycetes</taxon>
        <taxon>Mycobacteriales</taxon>
        <taxon>Gordoniaceae</taxon>
        <taxon>Gordonia</taxon>
    </lineage>
</organism>
<accession>A0ABS9IUG6</accession>
<evidence type="ECO:0000313" key="3">
    <source>
        <dbReference type="Proteomes" id="UP001200110"/>
    </source>
</evidence>
<sequence>MIGSGAGDFNAARAALFTWQVQLRSGVRVEADSPIVRLGGVAVVSVGVGPLRIGGPVRIVDVVDEPERAGFTYVTLPGHPEAGEESFRISTDDGLVRFELTGASRPATLLTRVGAPFAALVQHTITDRYVRSLESPRE</sequence>
<proteinExistence type="predicted"/>
<feature type="domain" description="DUF1990" evidence="1">
    <location>
        <begin position="2"/>
        <end position="131"/>
    </location>
</feature>
<keyword evidence="3" id="KW-1185">Reference proteome</keyword>
<dbReference type="InterPro" id="IPR018960">
    <property type="entry name" value="DUF1990"/>
</dbReference>
<dbReference type="EMBL" id="JAKKOR010000009">
    <property type="protein sequence ID" value="MCF8589202.1"/>
    <property type="molecule type" value="Genomic_DNA"/>
</dbReference>
<dbReference type="InterPro" id="IPR014457">
    <property type="entry name" value="UCP010260"/>
</dbReference>
<evidence type="ECO:0000259" key="1">
    <source>
        <dbReference type="Pfam" id="PF09348"/>
    </source>
</evidence>
<dbReference type="Pfam" id="PF09348">
    <property type="entry name" value="DUF1990"/>
    <property type="match status" value="1"/>
</dbReference>
<dbReference type="PIRSF" id="PIRSF010260">
    <property type="entry name" value="UCP010260"/>
    <property type="match status" value="1"/>
</dbReference>
<dbReference type="PANTHER" id="PTHR34202">
    <property type="entry name" value="UPF0548 PROTEIN"/>
    <property type="match status" value="1"/>
</dbReference>
<dbReference type="Proteomes" id="UP001200110">
    <property type="component" value="Unassembled WGS sequence"/>
</dbReference>
<comment type="caution">
    <text evidence="2">The sequence shown here is derived from an EMBL/GenBank/DDBJ whole genome shotgun (WGS) entry which is preliminary data.</text>
</comment>
<dbReference type="PANTHER" id="PTHR34202:SF1">
    <property type="entry name" value="UPF0548 PROTEIN"/>
    <property type="match status" value="1"/>
</dbReference>
<reference evidence="2 3" key="1">
    <citation type="submission" date="2022-01" db="EMBL/GenBank/DDBJ databases">
        <authorList>
            <person name="Huang Y."/>
        </authorList>
    </citation>
    <scope>NUCLEOTIDE SEQUENCE [LARGE SCALE GENOMIC DNA]</scope>
    <source>
        <strain evidence="2 3">HY366</strain>
    </source>
</reference>
<name>A0ABS9IUG6_9ACTN</name>